<proteinExistence type="predicted"/>
<gene>
    <name evidence="2" type="ORF">NLU13_0153</name>
</gene>
<feature type="region of interest" description="Disordered" evidence="1">
    <location>
        <begin position="299"/>
        <end position="322"/>
    </location>
</feature>
<reference evidence="2" key="1">
    <citation type="submission" date="2022-10" db="EMBL/GenBank/DDBJ databases">
        <title>Determination and structural analysis of whole genome sequence of Sarocladium strictum F4-1.</title>
        <authorList>
            <person name="Hu L."/>
            <person name="Jiang Y."/>
        </authorList>
    </citation>
    <scope>NUCLEOTIDE SEQUENCE</scope>
    <source>
        <strain evidence="2">F4-1</strain>
    </source>
</reference>
<comment type="caution">
    <text evidence="2">The sequence shown here is derived from an EMBL/GenBank/DDBJ whole genome shotgun (WGS) entry which is preliminary data.</text>
</comment>
<feature type="compositionally biased region" description="Basic and acidic residues" evidence="1">
    <location>
        <begin position="263"/>
        <end position="274"/>
    </location>
</feature>
<feature type="compositionally biased region" description="Low complexity" evidence="1">
    <location>
        <begin position="57"/>
        <end position="68"/>
    </location>
</feature>
<dbReference type="AlphaFoldDB" id="A0AA39LB89"/>
<evidence type="ECO:0000313" key="3">
    <source>
        <dbReference type="Proteomes" id="UP001175261"/>
    </source>
</evidence>
<dbReference type="EMBL" id="JAPDFR010000001">
    <property type="protein sequence ID" value="KAK0390649.1"/>
    <property type="molecule type" value="Genomic_DNA"/>
</dbReference>
<dbReference type="Proteomes" id="UP001175261">
    <property type="component" value="Unassembled WGS sequence"/>
</dbReference>
<evidence type="ECO:0000256" key="1">
    <source>
        <dbReference type="SAM" id="MobiDB-lite"/>
    </source>
</evidence>
<accession>A0AA39LB89</accession>
<feature type="region of interest" description="Disordered" evidence="1">
    <location>
        <begin position="55"/>
        <end position="80"/>
    </location>
</feature>
<evidence type="ECO:0000313" key="2">
    <source>
        <dbReference type="EMBL" id="KAK0390649.1"/>
    </source>
</evidence>
<feature type="region of interest" description="Disordered" evidence="1">
    <location>
        <begin position="263"/>
        <end position="284"/>
    </location>
</feature>
<name>A0AA39LB89_SARSR</name>
<protein>
    <submittedName>
        <fullName evidence="2">Uncharacterized protein</fullName>
    </submittedName>
</protein>
<sequence length="322" mass="35926">MKVKSLDHDYLSLMRPHPYGRALYKPPTVTHFHPGSVGYFNADLDWTPITDLSDAKTSSSPSWPTTAFTPPPPPEQLQSAPVETQTWGPKLGQDTKCRAVELSESISLTAFTGGVPLAAGTCFRFETGSSAGAVLLTNGPVTHRRYFHEAPFKKWVAENAKAILHERPEVAEYGLWVVTSTWTASEAALNCWSSERRAVDVGFNVQVVEIGELAPKGQWKHAGSADGWIHFKEAGTDEKAVFFGGLYFTWRKIIRSVKHEKDPKRLRGGRHDSEQESISTFSNGDLEEDQFEVLCQPIFEDESLRPVTQDTANDESEEDEDW</sequence>
<keyword evidence="3" id="KW-1185">Reference proteome</keyword>
<organism evidence="2 3">
    <name type="scientific">Sarocladium strictum</name>
    <name type="common">Black bundle disease fungus</name>
    <name type="synonym">Acremonium strictum</name>
    <dbReference type="NCBI Taxonomy" id="5046"/>
    <lineage>
        <taxon>Eukaryota</taxon>
        <taxon>Fungi</taxon>
        <taxon>Dikarya</taxon>
        <taxon>Ascomycota</taxon>
        <taxon>Pezizomycotina</taxon>
        <taxon>Sordariomycetes</taxon>
        <taxon>Hypocreomycetidae</taxon>
        <taxon>Hypocreales</taxon>
        <taxon>Sarocladiaceae</taxon>
        <taxon>Sarocladium</taxon>
    </lineage>
</organism>
<feature type="compositionally biased region" description="Acidic residues" evidence="1">
    <location>
        <begin position="312"/>
        <end position="322"/>
    </location>
</feature>